<organism evidence="2 3">
    <name type="scientific">Exidia glandulosa HHB12029</name>
    <dbReference type="NCBI Taxonomy" id="1314781"/>
    <lineage>
        <taxon>Eukaryota</taxon>
        <taxon>Fungi</taxon>
        <taxon>Dikarya</taxon>
        <taxon>Basidiomycota</taxon>
        <taxon>Agaricomycotina</taxon>
        <taxon>Agaricomycetes</taxon>
        <taxon>Auriculariales</taxon>
        <taxon>Exidiaceae</taxon>
        <taxon>Exidia</taxon>
    </lineage>
</organism>
<feature type="region of interest" description="Disordered" evidence="1">
    <location>
        <begin position="380"/>
        <end position="419"/>
    </location>
</feature>
<evidence type="ECO:0000313" key="2">
    <source>
        <dbReference type="EMBL" id="KZW01017.1"/>
    </source>
</evidence>
<protein>
    <submittedName>
        <fullName evidence="2">Uncharacterized protein</fullName>
    </submittedName>
</protein>
<sequence>MASTSTPWDLIDPVINSPTLSATRKAECIYTILREEHHATPPHDFFTSNYWKPYIDDLLLHVQSRSTNAVKRHIVAMAERFADRPRATGKRKSDESEGIDDHASRSGSELEAASRFRLEDVKHSCDIAFIRRMSLSEIADGVLALKRARREPYIAFAEVVSSVQFDDFRRTMRSKLDDMFSRAEFLPQWKSDLKAWESNKEAYDHLLKLRADIPAIAPEGPPDLTLFRVGDGQAHKLDSKLRVRADGVRAAGDIVFVNGPRGSGKSRLLLETATFGWSLLLHFAPPESGREHGSADLESAVRLLSLRSHCVPDTDIVFEGNVLLNPDGTGNLHNERVQDILTDWKNNTSLVEHIILVLIFARMLVLEEFYLAWHRYNSPEPEGDSANSAPPPPSVVTTTDRESPVPANLSDASETTKREITAKEARRMWAILQMRPKLLDDFDDVFLTTMTHVLFVHPKSLKAEISRRLRYWNDIKLVLRRVLVDDAHLMSSRWSDAFGTQTAMASRPTEDVSTATMKSSARGLLSVVLNTLLSHFPSKVKYVFASTGSDSEWIGNLETDLATVTTTIGIHTDLGGQFSDSEFTQLLDRFFGSEFARTLSPSLKREMYYWVPGRHLFSMTFIRSVLCGGPSVMPAAVNTLVGVLTGTYPDADAAPLDDMKQWLRQGPLVPLSRKERLAIIRSTRRITNMEHVLMTWLLHSRKPTGDPEDHQLVNSLFGRFVADAGKQSVIGTRTKISENIAAVSVRKLFQTGDKEHSMVAYVDRGVSSDNPVFKGFSYEDLLVYQLCMGLSRPEGMVLDTWLDFCYLRPSWAGETAQLVGVFRAHTEAGKEPELVPQALLTRLAWSTGTHEETLEWFQLGKSYAMRIPLLKPDKLWGPDIVLVVRLGNGKELLIVVQCKCWSTKHGGKEILEAFYKLSPEGYYSSNKGYHDSIISALTELLKDSKLDMTNGVRFPSNPKVEEYTEKYAQKDPELPILRIFAAFEETVNWPDMTKSRIGSYGRYPLARLSKRFMKETSAKFPSFKAAAESARTLNKG</sequence>
<accession>A0A165NP37</accession>
<feature type="region of interest" description="Disordered" evidence="1">
    <location>
        <begin position="85"/>
        <end position="106"/>
    </location>
</feature>
<dbReference type="EMBL" id="KV425897">
    <property type="protein sequence ID" value="KZW01017.1"/>
    <property type="molecule type" value="Genomic_DNA"/>
</dbReference>
<evidence type="ECO:0000313" key="3">
    <source>
        <dbReference type="Proteomes" id="UP000077266"/>
    </source>
</evidence>
<name>A0A165NP37_EXIGL</name>
<keyword evidence="3" id="KW-1185">Reference proteome</keyword>
<feature type="compositionally biased region" description="Basic and acidic residues" evidence="1">
    <location>
        <begin position="85"/>
        <end position="104"/>
    </location>
</feature>
<evidence type="ECO:0000256" key="1">
    <source>
        <dbReference type="SAM" id="MobiDB-lite"/>
    </source>
</evidence>
<dbReference type="OrthoDB" id="2393824at2759"/>
<dbReference type="Proteomes" id="UP000077266">
    <property type="component" value="Unassembled WGS sequence"/>
</dbReference>
<dbReference type="AlphaFoldDB" id="A0A165NP37"/>
<reference evidence="2 3" key="1">
    <citation type="journal article" date="2016" name="Mol. Biol. Evol.">
        <title>Comparative Genomics of Early-Diverging Mushroom-Forming Fungi Provides Insights into the Origins of Lignocellulose Decay Capabilities.</title>
        <authorList>
            <person name="Nagy L.G."/>
            <person name="Riley R."/>
            <person name="Tritt A."/>
            <person name="Adam C."/>
            <person name="Daum C."/>
            <person name="Floudas D."/>
            <person name="Sun H."/>
            <person name="Yadav J.S."/>
            <person name="Pangilinan J."/>
            <person name="Larsson K.H."/>
            <person name="Matsuura K."/>
            <person name="Barry K."/>
            <person name="Labutti K."/>
            <person name="Kuo R."/>
            <person name="Ohm R.A."/>
            <person name="Bhattacharya S.S."/>
            <person name="Shirouzu T."/>
            <person name="Yoshinaga Y."/>
            <person name="Martin F.M."/>
            <person name="Grigoriev I.V."/>
            <person name="Hibbett D.S."/>
        </authorList>
    </citation>
    <scope>NUCLEOTIDE SEQUENCE [LARGE SCALE GENOMIC DNA]</scope>
    <source>
        <strain evidence="2 3">HHB12029</strain>
    </source>
</reference>
<proteinExistence type="predicted"/>
<gene>
    <name evidence="2" type="ORF">EXIGLDRAFT_745388</name>
</gene>
<dbReference type="InParanoid" id="A0A165NP37"/>